<reference evidence="7 8" key="1">
    <citation type="journal article" date="2003" name="Proc. Natl. Acad. Sci. U.S.A.">
        <title>Complete genome sequence of the marine planctomycete Pirellula sp. strain 1.</title>
        <authorList>
            <person name="Gloeckner F.O."/>
            <person name="Kube M."/>
            <person name="Bauer M."/>
            <person name="Teeling H."/>
            <person name="Lombardot T."/>
            <person name="Ludwig W."/>
            <person name="Gade D."/>
            <person name="Beck A."/>
            <person name="Borzym K."/>
            <person name="Heitmann K."/>
            <person name="Rabus R."/>
            <person name="Schlesner H."/>
            <person name="Amann R."/>
            <person name="Reinhardt R."/>
        </authorList>
    </citation>
    <scope>NUCLEOTIDE SEQUENCE [LARGE SCALE GENOMIC DNA]</scope>
    <source>
        <strain evidence="8">DSM 10527 / NCIMB 13988 / SH1</strain>
    </source>
</reference>
<keyword evidence="4" id="KW-0067">ATP-binding</keyword>
<dbReference type="InterPro" id="IPR001650">
    <property type="entry name" value="Helicase_C-like"/>
</dbReference>
<feature type="domain" description="Helicase C-terminal" evidence="6">
    <location>
        <begin position="255"/>
        <end position="413"/>
    </location>
</feature>
<evidence type="ECO:0000256" key="1">
    <source>
        <dbReference type="ARBA" id="ARBA00022741"/>
    </source>
</evidence>
<dbReference type="AlphaFoldDB" id="Q7UQ76"/>
<dbReference type="NCBIfam" id="TIGR00614">
    <property type="entry name" value="recQ_fam"/>
    <property type="match status" value="1"/>
</dbReference>
<dbReference type="PROSITE" id="PS51192">
    <property type="entry name" value="HELICASE_ATP_BIND_1"/>
    <property type="match status" value="1"/>
</dbReference>
<evidence type="ECO:0000259" key="6">
    <source>
        <dbReference type="PROSITE" id="PS51194"/>
    </source>
</evidence>
<dbReference type="KEGG" id="rba:RB6483"/>
<keyword evidence="8" id="KW-1185">Reference proteome</keyword>
<dbReference type="eggNOG" id="COG0514">
    <property type="taxonomic scope" value="Bacteria"/>
</dbReference>
<keyword evidence="2" id="KW-0378">Hydrolase</keyword>
<dbReference type="InterPro" id="IPR027417">
    <property type="entry name" value="P-loop_NTPase"/>
</dbReference>
<dbReference type="InterPro" id="IPR011545">
    <property type="entry name" value="DEAD/DEAH_box_helicase_dom"/>
</dbReference>
<protein>
    <submittedName>
        <fullName evidence="7">DNA-dependent ATPase DNA helicase (RecQ)</fullName>
    </submittedName>
</protein>
<proteinExistence type="predicted"/>
<dbReference type="InterPro" id="IPR004589">
    <property type="entry name" value="DNA_helicase_ATP-dep_RecQ"/>
</dbReference>
<evidence type="ECO:0000256" key="4">
    <source>
        <dbReference type="ARBA" id="ARBA00022840"/>
    </source>
</evidence>
<evidence type="ECO:0000313" key="7">
    <source>
        <dbReference type="EMBL" id="CAD74829.1"/>
    </source>
</evidence>
<dbReference type="PANTHER" id="PTHR13710:SF150">
    <property type="entry name" value="ATP-DEPENDENT DNA HELICASE RECQ"/>
    <property type="match status" value="1"/>
</dbReference>
<dbReference type="HOGENOM" id="CLU_001103_9_7_0"/>
<dbReference type="PATRIC" id="fig|243090.15.peg.3138"/>
<dbReference type="SMART" id="SM00490">
    <property type="entry name" value="HELICc"/>
    <property type="match status" value="1"/>
</dbReference>
<dbReference type="CDD" id="cd17920">
    <property type="entry name" value="DEXHc_RecQ"/>
    <property type="match status" value="1"/>
</dbReference>
<dbReference type="FunFam" id="3.40.50.300:FF:001363">
    <property type="entry name" value="ATP-dependent DNA helicase RecQ"/>
    <property type="match status" value="1"/>
</dbReference>
<dbReference type="SMART" id="SM00487">
    <property type="entry name" value="DEXDc"/>
    <property type="match status" value="1"/>
</dbReference>
<dbReference type="OrthoDB" id="9763310at2"/>
<dbReference type="STRING" id="243090.RB6483"/>
<dbReference type="GO" id="GO:0006310">
    <property type="term" value="P:DNA recombination"/>
    <property type="evidence" value="ECO:0000318"/>
    <property type="project" value="GO_Central"/>
</dbReference>
<dbReference type="PANTHER" id="PTHR13710">
    <property type="entry name" value="DNA HELICASE RECQ FAMILY MEMBER"/>
    <property type="match status" value="1"/>
</dbReference>
<name>Q7UQ76_RHOBA</name>
<dbReference type="EnsemblBacteria" id="CAD74829">
    <property type="protein sequence ID" value="CAD74829"/>
    <property type="gene ID" value="RB6483"/>
</dbReference>
<dbReference type="Gene3D" id="3.40.50.300">
    <property type="entry name" value="P-loop containing nucleotide triphosphate hydrolases"/>
    <property type="match status" value="2"/>
</dbReference>
<keyword evidence="3 7" id="KW-0347">Helicase</keyword>
<dbReference type="Proteomes" id="UP000001025">
    <property type="component" value="Chromosome"/>
</dbReference>
<organism evidence="7 8">
    <name type="scientific">Rhodopirellula baltica (strain DSM 10527 / NCIMB 13988 / SH1)</name>
    <dbReference type="NCBI Taxonomy" id="243090"/>
    <lineage>
        <taxon>Bacteria</taxon>
        <taxon>Pseudomonadati</taxon>
        <taxon>Planctomycetota</taxon>
        <taxon>Planctomycetia</taxon>
        <taxon>Pirellulales</taxon>
        <taxon>Pirellulaceae</taxon>
        <taxon>Rhodopirellula</taxon>
    </lineage>
</organism>
<dbReference type="GO" id="GO:0006281">
    <property type="term" value="P:DNA repair"/>
    <property type="evidence" value="ECO:0000318"/>
    <property type="project" value="GO_Central"/>
</dbReference>
<dbReference type="GO" id="GO:0003676">
    <property type="term" value="F:nucleic acid binding"/>
    <property type="evidence" value="ECO:0007669"/>
    <property type="project" value="InterPro"/>
</dbReference>
<sequence>MTSTSLMFLESLIKKVSPPMGESANANLESGKRSLQQAQKILQDVFGHHAFRPSQAAVIQHVLAGEHAMVIMPTGRGKSMCFQIPALLGTDADLTLVLSPLIALMQDQVDGLVAKGIDATLINSSLDRSEREKRQKNLRENQYRLLYVTPERFRKPEFLDAISGRNIQLLAIDEAHCVSQWGHDFRPDYSRIADIRKQLGSPTTIALTATATAECRADIVDQIGLGKGEMRLFHEGIDRPNLRIDVQSVMGESEKFEMILEALSAPPFLPTDDTPVGGAIIYFSLIKTLTHFSDLLLSQSIDHVCYHGDQSRKDRRRIQNQFMSGERDLVLATPAFGMGVDKENIRLVIHAETPGSIESYYQEIGRAGRDDKPSRCLWLYDQDDLMTQMQFIEWANPDADFYDRLMFALEHHADRCAAYGLDWLRKELQRVSPHDHRVDTAIAMLDRHGVVAGPREPECFQLSGDLPEKFRDNEWLAEKRQRDQKRLYAMVQFAATPAEERQAFLNRYFLDSTIVE</sequence>
<feature type="domain" description="Helicase ATP-binding" evidence="5">
    <location>
        <begin position="59"/>
        <end position="229"/>
    </location>
</feature>
<keyword evidence="1" id="KW-0547">Nucleotide-binding</keyword>
<dbReference type="InterPro" id="IPR014001">
    <property type="entry name" value="Helicase_ATP-bd"/>
</dbReference>
<dbReference type="GO" id="GO:0043138">
    <property type="term" value="F:3'-5' DNA helicase activity"/>
    <property type="evidence" value="ECO:0000318"/>
    <property type="project" value="GO_Central"/>
</dbReference>
<evidence type="ECO:0000256" key="2">
    <source>
        <dbReference type="ARBA" id="ARBA00022801"/>
    </source>
</evidence>
<dbReference type="Pfam" id="PF00271">
    <property type="entry name" value="Helicase_C"/>
    <property type="match status" value="1"/>
</dbReference>
<evidence type="ECO:0000313" key="8">
    <source>
        <dbReference type="Proteomes" id="UP000001025"/>
    </source>
</evidence>
<evidence type="ECO:0000256" key="3">
    <source>
        <dbReference type="ARBA" id="ARBA00022806"/>
    </source>
</evidence>
<dbReference type="GO" id="GO:0005524">
    <property type="term" value="F:ATP binding"/>
    <property type="evidence" value="ECO:0007669"/>
    <property type="project" value="UniProtKB-KW"/>
</dbReference>
<accession>Q7UQ76</accession>
<gene>
    <name evidence="7" type="primary">recQ</name>
    <name evidence="7" type="ordered locus">RB6483</name>
</gene>
<dbReference type="GO" id="GO:0005694">
    <property type="term" value="C:chromosome"/>
    <property type="evidence" value="ECO:0000318"/>
    <property type="project" value="GO_Central"/>
</dbReference>
<dbReference type="PROSITE" id="PS51194">
    <property type="entry name" value="HELICASE_CTER"/>
    <property type="match status" value="1"/>
</dbReference>
<evidence type="ECO:0000259" key="5">
    <source>
        <dbReference type="PROSITE" id="PS51192"/>
    </source>
</evidence>
<dbReference type="GO" id="GO:0009378">
    <property type="term" value="F:four-way junction helicase activity"/>
    <property type="evidence" value="ECO:0000318"/>
    <property type="project" value="GO_Central"/>
</dbReference>
<dbReference type="GO" id="GO:0005737">
    <property type="term" value="C:cytoplasm"/>
    <property type="evidence" value="ECO:0000318"/>
    <property type="project" value="GO_Central"/>
</dbReference>
<dbReference type="SUPFAM" id="SSF52540">
    <property type="entry name" value="P-loop containing nucleoside triphosphate hydrolases"/>
    <property type="match status" value="1"/>
</dbReference>
<dbReference type="FunFam" id="3.40.50.300:FF:002143">
    <property type="entry name" value="ATP-dependent DNA helicase RecQ"/>
    <property type="match status" value="1"/>
</dbReference>
<dbReference type="EMBL" id="BX294144">
    <property type="protein sequence ID" value="CAD74829.1"/>
    <property type="molecule type" value="Genomic_DNA"/>
</dbReference>
<dbReference type="InParanoid" id="Q7UQ76"/>
<dbReference type="GO" id="GO:0016787">
    <property type="term" value="F:hydrolase activity"/>
    <property type="evidence" value="ECO:0007669"/>
    <property type="project" value="UniProtKB-KW"/>
</dbReference>
<dbReference type="Pfam" id="PF00270">
    <property type="entry name" value="DEAD"/>
    <property type="match status" value="1"/>
</dbReference>